<feature type="chain" id="PRO_5040454304" evidence="1">
    <location>
        <begin position="23"/>
        <end position="269"/>
    </location>
</feature>
<evidence type="ECO:0000313" key="3">
    <source>
        <dbReference type="Proteomes" id="UP000824998"/>
    </source>
</evidence>
<comment type="caution">
    <text evidence="2">The sequence shown here is derived from an EMBL/GenBank/DDBJ whole genome shotgun (WGS) entry which is preliminary data.</text>
</comment>
<gene>
    <name evidence="2" type="ORF">BJ875DRAFT_370716</name>
</gene>
<dbReference type="EMBL" id="MU251393">
    <property type="protein sequence ID" value="KAG9237087.1"/>
    <property type="molecule type" value="Genomic_DNA"/>
</dbReference>
<keyword evidence="3" id="KW-1185">Reference proteome</keyword>
<feature type="signal peptide" evidence="1">
    <location>
        <begin position="1"/>
        <end position="22"/>
    </location>
</feature>
<evidence type="ECO:0000313" key="2">
    <source>
        <dbReference type="EMBL" id="KAG9237087.1"/>
    </source>
</evidence>
<keyword evidence="1" id="KW-0732">Signal</keyword>
<organism evidence="2 3">
    <name type="scientific">Amylocarpus encephaloides</name>
    <dbReference type="NCBI Taxonomy" id="45428"/>
    <lineage>
        <taxon>Eukaryota</taxon>
        <taxon>Fungi</taxon>
        <taxon>Dikarya</taxon>
        <taxon>Ascomycota</taxon>
        <taxon>Pezizomycotina</taxon>
        <taxon>Leotiomycetes</taxon>
        <taxon>Helotiales</taxon>
        <taxon>Helotiales incertae sedis</taxon>
        <taxon>Amylocarpus</taxon>
    </lineage>
</organism>
<name>A0A9P8C887_9HELO</name>
<evidence type="ECO:0000256" key="1">
    <source>
        <dbReference type="SAM" id="SignalP"/>
    </source>
</evidence>
<proteinExistence type="predicted"/>
<sequence length="269" mass="29818">MPNFKTLVTLVAVCLFCETASQGNFAPRPNGLANLSHKRDNEVANLTFYTLSFGLPDKAPIYRFESTLIIPNGSPPDKNFQGAVKAVWPGLQNKDLLQNVLTNQKKVASENKNEQWFHLPFFCCHPAGDFKTEVQLYPGDALTSIYVWDIPHNKYLDSWTLVTANAGKDAGAKGFTGGVVYDQKIAGGGEPYNQAILAVELQGLGEWDFGSFTWRNIIVMARTKETKWCTKLNTTNNFKFRTSMPVATTEGELTTCYIATVVFKSPTGK</sequence>
<dbReference type="AlphaFoldDB" id="A0A9P8C887"/>
<reference evidence="2" key="1">
    <citation type="journal article" date="2021" name="IMA Fungus">
        <title>Genomic characterization of three marine fungi, including Emericellopsis atlantica sp. nov. with signatures of a generalist lifestyle and marine biomass degradation.</title>
        <authorList>
            <person name="Hagestad O.C."/>
            <person name="Hou L."/>
            <person name="Andersen J.H."/>
            <person name="Hansen E.H."/>
            <person name="Altermark B."/>
            <person name="Li C."/>
            <person name="Kuhnert E."/>
            <person name="Cox R.J."/>
            <person name="Crous P.W."/>
            <person name="Spatafora J.W."/>
            <person name="Lail K."/>
            <person name="Amirebrahimi M."/>
            <person name="Lipzen A."/>
            <person name="Pangilinan J."/>
            <person name="Andreopoulos W."/>
            <person name="Hayes R.D."/>
            <person name="Ng V."/>
            <person name="Grigoriev I.V."/>
            <person name="Jackson S.A."/>
            <person name="Sutton T.D.S."/>
            <person name="Dobson A.D.W."/>
            <person name="Rama T."/>
        </authorList>
    </citation>
    <scope>NUCLEOTIDE SEQUENCE</scope>
    <source>
        <strain evidence="2">TRa018bII</strain>
    </source>
</reference>
<dbReference type="Proteomes" id="UP000824998">
    <property type="component" value="Unassembled WGS sequence"/>
</dbReference>
<dbReference type="OrthoDB" id="3360643at2759"/>
<accession>A0A9P8C887</accession>
<protein>
    <submittedName>
        <fullName evidence="2">Uncharacterized protein</fullName>
    </submittedName>
</protein>